<keyword evidence="1" id="KW-0812">Transmembrane</keyword>
<keyword evidence="1" id="KW-1133">Transmembrane helix</keyword>
<evidence type="ECO:0000313" key="2">
    <source>
        <dbReference type="EMBL" id="MBX64483.1"/>
    </source>
</evidence>
<sequence>MIREAVALIYSSSVLKFMYALLLYL</sequence>
<dbReference type="AlphaFoldDB" id="A0A2P2QC07"/>
<organism evidence="2">
    <name type="scientific">Rhizophora mucronata</name>
    <name type="common">Asiatic mangrove</name>
    <dbReference type="NCBI Taxonomy" id="61149"/>
    <lineage>
        <taxon>Eukaryota</taxon>
        <taxon>Viridiplantae</taxon>
        <taxon>Streptophyta</taxon>
        <taxon>Embryophyta</taxon>
        <taxon>Tracheophyta</taxon>
        <taxon>Spermatophyta</taxon>
        <taxon>Magnoliopsida</taxon>
        <taxon>eudicotyledons</taxon>
        <taxon>Gunneridae</taxon>
        <taxon>Pentapetalae</taxon>
        <taxon>rosids</taxon>
        <taxon>fabids</taxon>
        <taxon>Malpighiales</taxon>
        <taxon>Rhizophoraceae</taxon>
        <taxon>Rhizophora</taxon>
    </lineage>
</organism>
<evidence type="ECO:0000256" key="1">
    <source>
        <dbReference type="SAM" id="Phobius"/>
    </source>
</evidence>
<keyword evidence="1" id="KW-0472">Membrane</keyword>
<reference evidence="2" key="1">
    <citation type="submission" date="2018-02" db="EMBL/GenBank/DDBJ databases">
        <title>Rhizophora mucronata_Transcriptome.</title>
        <authorList>
            <person name="Meera S.P."/>
            <person name="Sreeshan A."/>
            <person name="Augustine A."/>
        </authorList>
    </citation>
    <scope>NUCLEOTIDE SEQUENCE</scope>
    <source>
        <tissue evidence="2">Leaf</tissue>
    </source>
</reference>
<protein>
    <submittedName>
        <fullName evidence="2">Uncharacterized protein</fullName>
    </submittedName>
</protein>
<dbReference type="EMBL" id="GGEC01083999">
    <property type="protein sequence ID" value="MBX64483.1"/>
    <property type="molecule type" value="Transcribed_RNA"/>
</dbReference>
<proteinExistence type="predicted"/>
<name>A0A2P2QC07_RHIMU</name>
<accession>A0A2P2QC07</accession>
<feature type="transmembrane region" description="Helical" evidence="1">
    <location>
        <begin position="6"/>
        <end position="24"/>
    </location>
</feature>